<comment type="catalytic activity">
    <reaction evidence="1">
        <text>a quinone + NADH + 5 H(+)(in) = a quinol + NAD(+) + 4 H(+)(out)</text>
        <dbReference type="Rhea" id="RHEA:57888"/>
        <dbReference type="ChEBI" id="CHEBI:15378"/>
        <dbReference type="ChEBI" id="CHEBI:24646"/>
        <dbReference type="ChEBI" id="CHEBI:57540"/>
        <dbReference type="ChEBI" id="CHEBI:57945"/>
        <dbReference type="ChEBI" id="CHEBI:132124"/>
    </reaction>
</comment>
<feature type="transmembrane region" description="Helical" evidence="1">
    <location>
        <begin position="99"/>
        <end position="121"/>
    </location>
</feature>
<keyword evidence="4" id="KW-1185">Reference proteome</keyword>
<dbReference type="Gene3D" id="1.20.120.1200">
    <property type="entry name" value="NADH-ubiquinone/plastoquinone oxidoreductase chain 6, subunit NuoJ"/>
    <property type="match status" value="1"/>
</dbReference>
<dbReference type="AlphaFoldDB" id="U2Q081"/>
<feature type="region of interest" description="Disordered" evidence="2">
    <location>
        <begin position="267"/>
        <end position="309"/>
    </location>
</feature>
<reference evidence="3" key="1">
    <citation type="submission" date="2013-08" db="EMBL/GenBank/DDBJ databases">
        <authorList>
            <person name="Durkin A.S."/>
            <person name="Haft D.R."/>
            <person name="McCorrison J."/>
            <person name="Torralba M."/>
            <person name="Gillis M."/>
            <person name="Haft D.H."/>
            <person name="Methe B."/>
            <person name="Sutton G."/>
            <person name="Nelson K.E."/>
        </authorList>
    </citation>
    <scope>NUCLEOTIDE SEQUENCE [LARGE SCALE GENOMIC DNA]</scope>
    <source>
        <strain evidence="3">F0233</strain>
    </source>
</reference>
<evidence type="ECO:0000256" key="1">
    <source>
        <dbReference type="RuleBase" id="RU004429"/>
    </source>
</evidence>
<dbReference type="PANTHER" id="PTHR33269:SF19">
    <property type="entry name" value="NADH-QUINONE OXIDOREDUCTASE SUBUNIT J"/>
    <property type="match status" value="1"/>
</dbReference>
<feature type="transmembrane region" description="Helical" evidence="1">
    <location>
        <begin position="60"/>
        <end position="87"/>
    </location>
</feature>
<dbReference type="GO" id="GO:0005886">
    <property type="term" value="C:plasma membrane"/>
    <property type="evidence" value="ECO:0007669"/>
    <property type="project" value="UniProtKB-SubCell"/>
</dbReference>
<proteinExistence type="inferred from homology"/>
<evidence type="ECO:0000313" key="4">
    <source>
        <dbReference type="Proteomes" id="UP000017052"/>
    </source>
</evidence>
<feature type="transmembrane region" description="Helical" evidence="1">
    <location>
        <begin position="36"/>
        <end position="54"/>
    </location>
</feature>
<name>U2Q081_9ACTN</name>
<gene>
    <name evidence="3" type="ORF">HMPREF0682_0957</name>
</gene>
<evidence type="ECO:0000256" key="2">
    <source>
        <dbReference type="SAM" id="MobiDB-lite"/>
    </source>
</evidence>
<dbReference type="EMBL" id="ACVN02000162">
    <property type="protein sequence ID" value="ERK56170.1"/>
    <property type="molecule type" value="Genomic_DNA"/>
</dbReference>
<keyword evidence="1" id="KW-1003">Cell membrane</keyword>
<comment type="caution">
    <text evidence="3">The sequence shown here is derived from an EMBL/GenBank/DDBJ whole genome shotgun (WGS) entry which is preliminary data.</text>
</comment>
<dbReference type="Proteomes" id="UP000017052">
    <property type="component" value="Unassembled WGS sequence"/>
</dbReference>
<keyword evidence="1" id="KW-0812">Transmembrane</keyword>
<keyword evidence="1" id="KW-0520">NAD</keyword>
<dbReference type="PANTHER" id="PTHR33269">
    <property type="entry name" value="NADH-UBIQUINONE OXIDOREDUCTASE CHAIN 6"/>
    <property type="match status" value="1"/>
</dbReference>
<dbReference type="InterPro" id="IPR001457">
    <property type="entry name" value="NADH_UbQ/plastoQ_OxRdtase_su6"/>
</dbReference>
<dbReference type="NCBIfam" id="NF005165">
    <property type="entry name" value="PRK06638.1-5"/>
    <property type="match status" value="1"/>
</dbReference>
<accession>U2Q081</accession>
<dbReference type="Pfam" id="PF00499">
    <property type="entry name" value="Oxidored_q3"/>
    <property type="match status" value="1"/>
</dbReference>
<comment type="similarity">
    <text evidence="1">Belongs to the complex I subunit 6 family.</text>
</comment>
<keyword evidence="1" id="KW-1133">Transmembrane helix</keyword>
<dbReference type="GO" id="GO:0008137">
    <property type="term" value="F:NADH dehydrogenase (ubiquinone) activity"/>
    <property type="evidence" value="ECO:0007669"/>
    <property type="project" value="UniProtKB-UniRule"/>
</dbReference>
<keyword evidence="1" id="KW-0874">Quinone</keyword>
<dbReference type="GO" id="GO:0048038">
    <property type="term" value="F:quinone binding"/>
    <property type="evidence" value="ECO:0007669"/>
    <property type="project" value="UniProtKB-UniRule"/>
</dbReference>
<keyword evidence="1" id="KW-0472">Membrane</keyword>
<dbReference type="InterPro" id="IPR042106">
    <property type="entry name" value="Nuo/plastoQ_OxRdtase_6_NuoJ"/>
</dbReference>
<comment type="function">
    <text evidence="1">NDH-1 shuttles electrons from NADH, via FMN and iron-sulfur (Fe-S) centers, to quinones in the respiratory chain. Couples the redox reaction to proton translocation (for every two electrons transferred, four hydrogen ions are translocated across the cytoplasmic membrane), and thus conserves the redox energy in a proton gradient.</text>
</comment>
<evidence type="ECO:0000313" key="3">
    <source>
        <dbReference type="EMBL" id="ERK56170.1"/>
    </source>
</evidence>
<protein>
    <recommendedName>
        <fullName evidence="1">NADH-quinone oxidoreductase subunit J</fullName>
        <ecNumber evidence="1">7.1.1.-</ecNumber>
    </recommendedName>
</protein>
<sequence length="309" mass="32278">MMIPLLTAQAVAFWVFAVLAAVAALGLVLSRKPVHSALCLAAVMICLACLYASLDAPFLFVAQIIVYTGAVMMLFVFTMMIIGVDSVDAMVETIRGQRVAAVIGALGLLVLLLLAVGHGVLTDSKGLGAAVGDQGNVRSLAYLVFGRYVFAFEATAALLITAALAAMVLAHGERLHRKERQQARAARRVREYAEHGVDPAPLPSPGVYARHNSADHPALLPDGSTAEGSVVPTLAARGVVVVDRGRLVAPNIAADRAVRAVRDDQHGLLPGEHELPSPGPASELTGAEPAAGPDAEPASTGAHRREEDE</sequence>
<organism evidence="3 4">
    <name type="scientific">Propionibacterium acidifaciens F0233</name>
    <dbReference type="NCBI Taxonomy" id="553198"/>
    <lineage>
        <taxon>Bacteria</taxon>
        <taxon>Bacillati</taxon>
        <taxon>Actinomycetota</taxon>
        <taxon>Actinomycetes</taxon>
        <taxon>Propionibacteriales</taxon>
        <taxon>Propionibacteriaceae</taxon>
        <taxon>Propionibacterium</taxon>
    </lineage>
</organism>
<feature type="transmembrane region" description="Helical" evidence="1">
    <location>
        <begin position="148"/>
        <end position="170"/>
    </location>
</feature>
<comment type="subcellular location">
    <subcellularLocation>
        <location evidence="1">Cell membrane</location>
        <topology evidence="1">Multi-pass membrane protein</topology>
    </subcellularLocation>
</comment>
<feature type="compositionally biased region" description="Low complexity" evidence="2">
    <location>
        <begin position="286"/>
        <end position="298"/>
    </location>
</feature>
<dbReference type="EC" id="7.1.1.-" evidence="1"/>
<feature type="transmembrane region" description="Helical" evidence="1">
    <location>
        <begin position="6"/>
        <end position="29"/>
    </location>
</feature>